<dbReference type="InterPro" id="IPR037257">
    <property type="entry name" value="T2SS_E_N_sf"/>
</dbReference>
<evidence type="ECO:0000313" key="1">
    <source>
        <dbReference type="EMBL" id="MFC4364213.1"/>
    </source>
</evidence>
<dbReference type="RefSeq" id="WP_290262476.1">
    <property type="nucleotide sequence ID" value="NZ_JAUFQG010000004.1"/>
</dbReference>
<protein>
    <submittedName>
        <fullName evidence="1">Uncharacterized protein</fullName>
    </submittedName>
</protein>
<reference evidence="2" key="1">
    <citation type="journal article" date="2019" name="Int. J. Syst. Evol. Microbiol.">
        <title>The Global Catalogue of Microorganisms (GCM) 10K type strain sequencing project: providing services to taxonomists for standard genome sequencing and annotation.</title>
        <authorList>
            <consortium name="The Broad Institute Genomics Platform"/>
            <consortium name="The Broad Institute Genome Sequencing Center for Infectious Disease"/>
            <person name="Wu L."/>
            <person name="Ma J."/>
        </authorList>
    </citation>
    <scope>NUCLEOTIDE SEQUENCE [LARGE SCALE GENOMIC DNA]</scope>
    <source>
        <strain evidence="2">CECT 8570</strain>
    </source>
</reference>
<accession>A0ABV8V8H2</accession>
<gene>
    <name evidence="1" type="ORF">ACFOX3_18025</name>
</gene>
<dbReference type="SUPFAM" id="SSF160246">
    <property type="entry name" value="EspE N-terminal domain-like"/>
    <property type="match status" value="2"/>
</dbReference>
<name>A0ABV8V8H2_9GAMM</name>
<sequence>MHASLFGQFLLREELITEAELRDANRDLRLRNKSLGELAIDSNLLSPRQVAELNREQRTTDLRLGELAVSRGLLSEEELECLIILQKATQVSLGRVLVDRGAIAASELDALELRYSDESKLARKLCENALLSLPQAESIQLCLNELIKGLQRICRQVVSVNSIQQEGRLQKKLPYIVLQKVSGPRTFHFGMAVPAEQVQRISSSLSGEPESEGFIPVAAMERFSDIVVKNACEKLKSEDTPYLAEKPKAFFIGDHLPAYKEMVGVHMLTDDGGFDAVFFSH</sequence>
<keyword evidence="2" id="KW-1185">Reference proteome</keyword>
<dbReference type="Proteomes" id="UP001595840">
    <property type="component" value="Unassembled WGS sequence"/>
</dbReference>
<dbReference type="EMBL" id="JBHSCX010000021">
    <property type="protein sequence ID" value="MFC4364213.1"/>
    <property type="molecule type" value="Genomic_DNA"/>
</dbReference>
<evidence type="ECO:0000313" key="2">
    <source>
        <dbReference type="Proteomes" id="UP001595840"/>
    </source>
</evidence>
<proteinExistence type="predicted"/>
<comment type="caution">
    <text evidence="1">The sequence shown here is derived from an EMBL/GenBank/DDBJ whole genome shotgun (WGS) entry which is preliminary data.</text>
</comment>
<organism evidence="1 2">
    <name type="scientific">Simiduia curdlanivorans</name>
    <dbReference type="NCBI Taxonomy" id="1492769"/>
    <lineage>
        <taxon>Bacteria</taxon>
        <taxon>Pseudomonadati</taxon>
        <taxon>Pseudomonadota</taxon>
        <taxon>Gammaproteobacteria</taxon>
        <taxon>Cellvibrionales</taxon>
        <taxon>Cellvibrionaceae</taxon>
        <taxon>Simiduia</taxon>
    </lineage>
</organism>